<keyword evidence="2" id="KW-1185">Reference proteome</keyword>
<gene>
    <name evidence="1" type="ORF">E2C01_004652</name>
</gene>
<dbReference type="AlphaFoldDB" id="A0A5B7CRX8"/>
<reference evidence="1 2" key="1">
    <citation type="submission" date="2019-05" db="EMBL/GenBank/DDBJ databases">
        <title>Another draft genome of Portunus trituberculatus and its Hox gene families provides insights of decapod evolution.</title>
        <authorList>
            <person name="Jeong J.-H."/>
            <person name="Song I."/>
            <person name="Kim S."/>
            <person name="Choi T."/>
            <person name="Kim D."/>
            <person name="Ryu S."/>
            <person name="Kim W."/>
        </authorList>
    </citation>
    <scope>NUCLEOTIDE SEQUENCE [LARGE SCALE GENOMIC DNA]</scope>
    <source>
        <tissue evidence="1">Muscle</tissue>
    </source>
</reference>
<proteinExistence type="predicted"/>
<dbReference type="EMBL" id="VSRR010000190">
    <property type="protein sequence ID" value="MPC11975.1"/>
    <property type="molecule type" value="Genomic_DNA"/>
</dbReference>
<evidence type="ECO:0000313" key="2">
    <source>
        <dbReference type="Proteomes" id="UP000324222"/>
    </source>
</evidence>
<comment type="caution">
    <text evidence="1">The sequence shown here is derived from an EMBL/GenBank/DDBJ whole genome shotgun (WGS) entry which is preliminary data.</text>
</comment>
<organism evidence="1 2">
    <name type="scientific">Portunus trituberculatus</name>
    <name type="common">Swimming crab</name>
    <name type="synonym">Neptunus trituberculatus</name>
    <dbReference type="NCBI Taxonomy" id="210409"/>
    <lineage>
        <taxon>Eukaryota</taxon>
        <taxon>Metazoa</taxon>
        <taxon>Ecdysozoa</taxon>
        <taxon>Arthropoda</taxon>
        <taxon>Crustacea</taxon>
        <taxon>Multicrustacea</taxon>
        <taxon>Malacostraca</taxon>
        <taxon>Eumalacostraca</taxon>
        <taxon>Eucarida</taxon>
        <taxon>Decapoda</taxon>
        <taxon>Pleocyemata</taxon>
        <taxon>Brachyura</taxon>
        <taxon>Eubrachyura</taxon>
        <taxon>Portunoidea</taxon>
        <taxon>Portunidae</taxon>
        <taxon>Portuninae</taxon>
        <taxon>Portunus</taxon>
    </lineage>
</organism>
<evidence type="ECO:0000313" key="1">
    <source>
        <dbReference type="EMBL" id="MPC11975.1"/>
    </source>
</evidence>
<name>A0A5B7CRX8_PORTR</name>
<protein>
    <submittedName>
        <fullName evidence="1">Uncharacterized protein</fullName>
    </submittedName>
</protein>
<sequence length="127" mass="13892">MICEQRKSLPAIFCTTTSQELLEREQHMMVDRMASVAYTLLSSVLRWTVYIFISPTFLNHCILFSQQSASAKPHLSDNGVISGGDLVEDAIDAGQLLLILDSDAVVGLVVVLQGATQVPLEWGLVSQ</sequence>
<accession>A0A5B7CRX8</accession>
<dbReference type="Proteomes" id="UP000324222">
    <property type="component" value="Unassembled WGS sequence"/>
</dbReference>